<comment type="caution">
    <text evidence="3">The sequence shown here is derived from an EMBL/GenBank/DDBJ whole genome shotgun (WGS) entry which is preliminary data.</text>
</comment>
<dbReference type="AlphaFoldDB" id="A0A4S2MAM5"/>
<dbReference type="GO" id="GO:0061668">
    <property type="term" value="P:mitochondrial ribosome assembly"/>
    <property type="evidence" value="ECO:0007669"/>
    <property type="project" value="TreeGrafter"/>
</dbReference>
<reference evidence="3 4" key="1">
    <citation type="journal article" date="2019" name="BMC Genomics">
        <title>New insights from Opisthorchis felineus genome: update on genomics of the epidemiologically important liver flukes.</title>
        <authorList>
            <person name="Ershov N.I."/>
            <person name="Mordvinov V.A."/>
            <person name="Prokhortchouk E.B."/>
            <person name="Pakharukova M.Y."/>
            <person name="Gunbin K.V."/>
            <person name="Ustyantsev K."/>
            <person name="Genaev M.A."/>
            <person name="Blinov A.G."/>
            <person name="Mazur A."/>
            <person name="Boulygina E."/>
            <person name="Tsygankova S."/>
            <person name="Khrameeva E."/>
            <person name="Chekanov N."/>
            <person name="Fan G."/>
            <person name="Xiao A."/>
            <person name="Zhang H."/>
            <person name="Xu X."/>
            <person name="Yang H."/>
            <person name="Solovyev V."/>
            <person name="Lee S.M."/>
            <person name="Liu X."/>
            <person name="Afonnikov D.A."/>
            <person name="Skryabin K.G."/>
        </authorList>
    </citation>
    <scope>NUCLEOTIDE SEQUENCE [LARGE SCALE GENOMIC DNA]</scope>
    <source>
        <strain evidence="3">AK-0245</strain>
        <tissue evidence="3">Whole organism</tissue>
    </source>
</reference>
<dbReference type="GO" id="GO:0005739">
    <property type="term" value="C:mitochondrion"/>
    <property type="evidence" value="ECO:0007669"/>
    <property type="project" value="TreeGrafter"/>
</dbReference>
<dbReference type="Gene3D" id="1.25.70.10">
    <property type="entry name" value="Transcription termination factor 3, mitochondrial"/>
    <property type="match status" value="1"/>
</dbReference>
<dbReference type="GO" id="GO:0006390">
    <property type="term" value="P:mitochondrial transcription"/>
    <property type="evidence" value="ECO:0007669"/>
    <property type="project" value="TreeGrafter"/>
</dbReference>
<dbReference type="InterPro" id="IPR003690">
    <property type="entry name" value="MTERF"/>
</dbReference>
<dbReference type="PANTHER" id="PTHR13068">
    <property type="entry name" value="CGI-12 PROTEIN-RELATED"/>
    <property type="match status" value="1"/>
</dbReference>
<comment type="similarity">
    <text evidence="1">Belongs to the mTERF family.</text>
</comment>
<organism evidence="3 4">
    <name type="scientific">Opisthorchis felineus</name>
    <dbReference type="NCBI Taxonomy" id="147828"/>
    <lineage>
        <taxon>Eukaryota</taxon>
        <taxon>Metazoa</taxon>
        <taxon>Spiralia</taxon>
        <taxon>Lophotrochozoa</taxon>
        <taxon>Platyhelminthes</taxon>
        <taxon>Trematoda</taxon>
        <taxon>Digenea</taxon>
        <taxon>Opisthorchiida</taxon>
        <taxon>Opisthorchiata</taxon>
        <taxon>Opisthorchiidae</taxon>
        <taxon>Opisthorchis</taxon>
    </lineage>
</organism>
<name>A0A4S2MAM5_OPIFE</name>
<dbReference type="Pfam" id="PF02536">
    <property type="entry name" value="mTERF"/>
    <property type="match status" value="1"/>
</dbReference>
<keyword evidence="2" id="KW-0809">Transit peptide</keyword>
<protein>
    <submittedName>
        <fullName evidence="3">Uncharacterized protein</fullName>
    </submittedName>
</protein>
<dbReference type="PANTHER" id="PTHR13068:SF112">
    <property type="entry name" value="TRANSCRIPTION TERMINATION FACTOR 3, MITOCHONDRIAL"/>
    <property type="match status" value="1"/>
</dbReference>
<evidence type="ECO:0000313" key="4">
    <source>
        <dbReference type="Proteomes" id="UP000308267"/>
    </source>
</evidence>
<accession>A0A4S2MAM5</accession>
<evidence type="ECO:0000256" key="2">
    <source>
        <dbReference type="ARBA" id="ARBA00022946"/>
    </source>
</evidence>
<dbReference type="OrthoDB" id="637682at2759"/>
<dbReference type="GO" id="GO:0003676">
    <property type="term" value="F:nucleic acid binding"/>
    <property type="evidence" value="ECO:0007669"/>
    <property type="project" value="InterPro"/>
</dbReference>
<evidence type="ECO:0000313" key="3">
    <source>
        <dbReference type="EMBL" id="TGZ71187.1"/>
    </source>
</evidence>
<proteinExistence type="inferred from homology"/>
<dbReference type="Proteomes" id="UP000308267">
    <property type="component" value="Unassembled WGS sequence"/>
</dbReference>
<dbReference type="EMBL" id="SJOL01004822">
    <property type="protein sequence ID" value="TGZ71187.1"/>
    <property type="molecule type" value="Genomic_DNA"/>
</dbReference>
<dbReference type="STRING" id="147828.A0A4S2MAM5"/>
<evidence type="ECO:0000256" key="1">
    <source>
        <dbReference type="ARBA" id="ARBA00007692"/>
    </source>
</evidence>
<sequence>MYAAKYHNFRTALSSPMRCTIGSFQLLSSAAHQENYSRLLIYELRRDTHRPKQKTVKFREEILPNLRSPGWQIQARKCKPKLPVEKEKTVGSSLQHQFPSATHPPPLPDNTEQYLREYFAEFANPASSISDSITPVSSLLSTNQSIPKSTSILRSWFRELDLNALIPHLPQSGNLAPYVYSSYTLRQMVRLGVDLSKLESIPGAANMLVKLDFHQSIEPVIWKLHGYGFSLEQIARLFTVFPKVLRLNLEEIDTRIGYFLQHNFVQTDVVQMFFKHPTILELSPVDVDRQLASIQTVFQLSADELRKSVVAVPRLILHPLGKTKDIYVVLSKMMGFSNEAVRQMVCQNATLLVTERNRLAQNFLFMHSRLNLPLERIQQWPTVLSSAPHLLSQRATFLVRRGLFQPDPTKPLYTPLSEVMNGDDAHFCERFALVDEDQYNVFLKTL</sequence>
<keyword evidence="4" id="KW-1185">Reference proteome</keyword>
<gene>
    <name evidence="3" type="ORF">CRM22_002783</name>
</gene>
<dbReference type="InterPro" id="IPR038538">
    <property type="entry name" value="MTERF_sf"/>
</dbReference>